<evidence type="ECO:0000256" key="1">
    <source>
        <dbReference type="PROSITE-ProRule" id="PRU00339"/>
    </source>
</evidence>
<dbReference type="Gene3D" id="1.25.40.10">
    <property type="entry name" value="Tetratricopeptide repeat domain"/>
    <property type="match status" value="1"/>
</dbReference>
<dbReference type="Pfam" id="PF13424">
    <property type="entry name" value="TPR_12"/>
    <property type="match status" value="1"/>
</dbReference>
<proteinExistence type="predicted"/>
<evidence type="ECO:0000313" key="3">
    <source>
        <dbReference type="Proteomes" id="UP000739538"/>
    </source>
</evidence>
<organism evidence="2 3">
    <name type="scientific">Eiseniibacteriota bacterium</name>
    <dbReference type="NCBI Taxonomy" id="2212470"/>
    <lineage>
        <taxon>Bacteria</taxon>
        <taxon>Candidatus Eiseniibacteriota</taxon>
    </lineage>
</organism>
<dbReference type="PROSITE" id="PS50005">
    <property type="entry name" value="TPR"/>
    <property type="match status" value="1"/>
</dbReference>
<accession>A0A956SF83</accession>
<dbReference type="PANTHER" id="PTHR10098">
    <property type="entry name" value="RAPSYN-RELATED"/>
    <property type="match status" value="1"/>
</dbReference>
<dbReference type="PANTHER" id="PTHR10098:SF108">
    <property type="entry name" value="TETRATRICOPEPTIDE REPEAT PROTEIN 28"/>
    <property type="match status" value="1"/>
</dbReference>
<feature type="non-terminal residue" evidence="2">
    <location>
        <position position="1"/>
    </location>
</feature>
<dbReference type="SMART" id="SM00028">
    <property type="entry name" value="TPR"/>
    <property type="match status" value="3"/>
</dbReference>
<comment type="caution">
    <text evidence="2">The sequence shown here is derived from an EMBL/GenBank/DDBJ whole genome shotgun (WGS) entry which is preliminary data.</text>
</comment>
<dbReference type="InterPro" id="IPR011990">
    <property type="entry name" value="TPR-like_helical_dom_sf"/>
</dbReference>
<protein>
    <submittedName>
        <fullName evidence="2">Tetratricopeptide repeat protein</fullName>
    </submittedName>
</protein>
<evidence type="ECO:0000313" key="2">
    <source>
        <dbReference type="EMBL" id="MCA9757129.1"/>
    </source>
</evidence>
<reference evidence="2" key="1">
    <citation type="submission" date="2020-04" db="EMBL/GenBank/DDBJ databases">
        <authorList>
            <person name="Zhang T."/>
        </authorList>
    </citation>
    <scope>NUCLEOTIDE SEQUENCE</scope>
    <source>
        <strain evidence="2">HKST-UBA02</strain>
    </source>
</reference>
<dbReference type="Proteomes" id="UP000739538">
    <property type="component" value="Unassembled WGS sequence"/>
</dbReference>
<dbReference type="SUPFAM" id="SSF48452">
    <property type="entry name" value="TPR-like"/>
    <property type="match status" value="1"/>
</dbReference>
<reference evidence="2" key="2">
    <citation type="journal article" date="2021" name="Microbiome">
        <title>Successional dynamics and alternative stable states in a saline activated sludge microbial community over 9 years.</title>
        <authorList>
            <person name="Wang Y."/>
            <person name="Ye J."/>
            <person name="Ju F."/>
            <person name="Liu L."/>
            <person name="Boyd J.A."/>
            <person name="Deng Y."/>
            <person name="Parks D.H."/>
            <person name="Jiang X."/>
            <person name="Yin X."/>
            <person name="Woodcroft B.J."/>
            <person name="Tyson G.W."/>
            <person name="Hugenholtz P."/>
            <person name="Polz M.F."/>
            <person name="Zhang T."/>
        </authorList>
    </citation>
    <scope>NUCLEOTIDE SEQUENCE</scope>
    <source>
        <strain evidence="2">HKST-UBA02</strain>
    </source>
</reference>
<dbReference type="AlphaFoldDB" id="A0A956SF83"/>
<gene>
    <name evidence="2" type="ORF">KDA27_15095</name>
</gene>
<dbReference type="EMBL" id="JAGQHS010000083">
    <property type="protein sequence ID" value="MCA9757129.1"/>
    <property type="molecule type" value="Genomic_DNA"/>
</dbReference>
<sequence>RRGAIVVGNLGILFYEKRDFSRSRKHLEKALELAQKIQNRRFEGHVLGNLGILHFEENRFEDASLHYRQALQIHRDVGNRRGEGIVLSSLGTLHLAMDRPEEARAYLELGIKTLRQVGDLVQLGKVLCARGFLACDESDGGMARTCLVEAKTIAADLTVTAESELGREIARLAERLDSGT</sequence>
<dbReference type="InterPro" id="IPR019734">
    <property type="entry name" value="TPR_rpt"/>
</dbReference>
<keyword evidence="1" id="KW-0802">TPR repeat</keyword>
<name>A0A956SF83_UNCEI</name>
<feature type="repeat" description="TPR" evidence="1">
    <location>
        <begin position="44"/>
        <end position="77"/>
    </location>
</feature>